<accession>A0A5C5V183</accession>
<dbReference type="Proteomes" id="UP000318878">
    <property type="component" value="Unassembled WGS sequence"/>
</dbReference>
<name>A0A5C5V183_9BACT</name>
<comment type="caution">
    <text evidence="1">The sequence shown here is derived from an EMBL/GenBank/DDBJ whole genome shotgun (WGS) entry which is preliminary data.</text>
</comment>
<dbReference type="EMBL" id="SJPF01000004">
    <property type="protein sequence ID" value="TWT31502.1"/>
    <property type="molecule type" value="Genomic_DNA"/>
</dbReference>
<evidence type="ECO:0000313" key="2">
    <source>
        <dbReference type="Proteomes" id="UP000318878"/>
    </source>
</evidence>
<keyword evidence="2" id="KW-1185">Reference proteome</keyword>
<evidence type="ECO:0000313" key="1">
    <source>
        <dbReference type="EMBL" id="TWT31502.1"/>
    </source>
</evidence>
<dbReference type="AlphaFoldDB" id="A0A5C5V183"/>
<sequence length="29" mass="3434">MIAEMFFLLTFGNVRWTLLFWLSEPARSG</sequence>
<protein>
    <submittedName>
        <fullName evidence="1">Uncharacterized protein</fullName>
    </submittedName>
</protein>
<gene>
    <name evidence="1" type="ORF">Enr8_34240</name>
</gene>
<reference evidence="1 2" key="1">
    <citation type="submission" date="2019-02" db="EMBL/GenBank/DDBJ databases">
        <title>Deep-cultivation of Planctomycetes and their phenomic and genomic characterization uncovers novel biology.</title>
        <authorList>
            <person name="Wiegand S."/>
            <person name="Jogler M."/>
            <person name="Boedeker C."/>
            <person name="Pinto D."/>
            <person name="Vollmers J."/>
            <person name="Rivas-Marin E."/>
            <person name="Kohn T."/>
            <person name="Peeters S.H."/>
            <person name="Heuer A."/>
            <person name="Rast P."/>
            <person name="Oberbeckmann S."/>
            <person name="Bunk B."/>
            <person name="Jeske O."/>
            <person name="Meyerdierks A."/>
            <person name="Storesund J.E."/>
            <person name="Kallscheuer N."/>
            <person name="Luecker S."/>
            <person name="Lage O.M."/>
            <person name="Pohl T."/>
            <person name="Merkel B.J."/>
            <person name="Hornburger P."/>
            <person name="Mueller R.-W."/>
            <person name="Bruemmer F."/>
            <person name="Labrenz M."/>
            <person name="Spormann A.M."/>
            <person name="Op Den Camp H."/>
            <person name="Overmann J."/>
            <person name="Amann R."/>
            <person name="Jetten M.S.M."/>
            <person name="Mascher T."/>
            <person name="Medema M.H."/>
            <person name="Devos D.P."/>
            <person name="Kaster A.-K."/>
            <person name="Ovreas L."/>
            <person name="Rohde M."/>
            <person name="Galperin M.Y."/>
            <person name="Jogler C."/>
        </authorList>
    </citation>
    <scope>NUCLEOTIDE SEQUENCE [LARGE SCALE GENOMIC DNA]</scope>
    <source>
        <strain evidence="1 2">Enr8</strain>
    </source>
</reference>
<proteinExistence type="predicted"/>
<organism evidence="1 2">
    <name type="scientific">Blastopirellula retiformator</name>
    <dbReference type="NCBI Taxonomy" id="2527970"/>
    <lineage>
        <taxon>Bacteria</taxon>
        <taxon>Pseudomonadati</taxon>
        <taxon>Planctomycetota</taxon>
        <taxon>Planctomycetia</taxon>
        <taxon>Pirellulales</taxon>
        <taxon>Pirellulaceae</taxon>
        <taxon>Blastopirellula</taxon>
    </lineage>
</organism>